<evidence type="ECO:0000313" key="4">
    <source>
        <dbReference type="Proteomes" id="UP000325375"/>
    </source>
</evidence>
<gene>
    <name evidence="1" type="ORF">PFL603g_04091</name>
    <name evidence="2" type="ORF">PS718_01678</name>
</gene>
<organism evidence="1 3">
    <name type="scientific">Pseudomonas fluorescens</name>
    <dbReference type="NCBI Taxonomy" id="294"/>
    <lineage>
        <taxon>Bacteria</taxon>
        <taxon>Pseudomonadati</taxon>
        <taxon>Pseudomonadota</taxon>
        <taxon>Gammaproteobacteria</taxon>
        <taxon>Pseudomonadales</taxon>
        <taxon>Pseudomonadaceae</taxon>
        <taxon>Pseudomonas</taxon>
    </lineage>
</organism>
<protein>
    <submittedName>
        <fullName evidence="1">Uncharacterized protein</fullName>
    </submittedName>
</protein>
<dbReference type="EMBL" id="CABVHX010000005">
    <property type="protein sequence ID" value="VVN88357.1"/>
    <property type="molecule type" value="Genomic_DNA"/>
</dbReference>
<proteinExistence type="predicted"/>
<evidence type="ECO:0000313" key="1">
    <source>
        <dbReference type="EMBL" id="KWV72398.1"/>
    </source>
</evidence>
<dbReference type="RefSeq" id="WP_060766135.1">
    <property type="nucleotide sequence ID" value="NZ_CABVHX010000005.1"/>
</dbReference>
<dbReference type="AlphaFoldDB" id="A0A109KNA2"/>
<evidence type="ECO:0000313" key="3">
    <source>
        <dbReference type="Proteomes" id="UP000063434"/>
    </source>
</evidence>
<dbReference type="PATRIC" id="fig|294.195.peg.4377"/>
<reference evidence="1 3" key="1">
    <citation type="submission" date="2015-05" db="EMBL/GenBank/DDBJ databases">
        <title>A genomic and transcriptomic approach to investigate the blue pigment phenotype in Pseudomonas fluorescens.</title>
        <authorList>
            <person name="Andreani N.A."/>
            <person name="Cardazzo B."/>
        </authorList>
    </citation>
    <scope>NUCLEOTIDE SEQUENCE [LARGE SCALE GENOMIC DNA]</scope>
    <source>
        <strain evidence="1 3">Ps_40</strain>
    </source>
</reference>
<dbReference type="EMBL" id="LCYC01000054">
    <property type="protein sequence ID" value="KWV72398.1"/>
    <property type="molecule type" value="Genomic_DNA"/>
</dbReference>
<sequence>MSAQQLPVTASHTGAGNHDLAVGMLEGYIKSMSDPDCSAVAVRSSANTALMIFRALSIISATEDADYSERLNHAYEFRKGRAA</sequence>
<dbReference type="Proteomes" id="UP000325375">
    <property type="component" value="Unassembled WGS sequence"/>
</dbReference>
<accession>A0A109KNA2</accession>
<evidence type="ECO:0000313" key="2">
    <source>
        <dbReference type="EMBL" id="VVN88357.1"/>
    </source>
</evidence>
<name>A0A109KNA2_PSEFL</name>
<reference evidence="2 4" key="2">
    <citation type="submission" date="2019-09" db="EMBL/GenBank/DDBJ databases">
        <authorList>
            <person name="Chandra G."/>
            <person name="Truman W A."/>
        </authorList>
    </citation>
    <scope>NUCLEOTIDE SEQUENCE [LARGE SCALE GENOMIC DNA]</scope>
    <source>
        <strain evidence="2">PS718</strain>
    </source>
</reference>
<dbReference type="Proteomes" id="UP000063434">
    <property type="component" value="Unassembled WGS sequence"/>
</dbReference>